<evidence type="ECO:0000256" key="2">
    <source>
        <dbReference type="ARBA" id="ARBA00022833"/>
    </source>
</evidence>
<dbReference type="InterPro" id="IPR052360">
    <property type="entry name" value="Transcr_Regulatory_Proteins"/>
</dbReference>
<keyword evidence="1" id="KW-0479">Metal-binding</keyword>
<dbReference type="PROSITE" id="PS50048">
    <property type="entry name" value="ZN2_CY6_FUNGAL_2"/>
    <property type="match status" value="1"/>
</dbReference>
<dbReference type="Proteomes" id="UP000184188">
    <property type="component" value="Unassembled WGS sequence"/>
</dbReference>
<evidence type="ECO:0000256" key="4">
    <source>
        <dbReference type="ARBA" id="ARBA00023125"/>
    </source>
</evidence>
<dbReference type="GO" id="GO:0008270">
    <property type="term" value="F:zinc ion binding"/>
    <property type="evidence" value="ECO:0007669"/>
    <property type="project" value="InterPro"/>
</dbReference>
<name>A0A1L9SJE2_9EURO</name>
<dbReference type="PANTHER" id="PTHR36206">
    <property type="entry name" value="ASPERCRYPTIN BIOSYNTHESIS CLUSTER-SPECIFIC TRANSCRIPTION REGULATOR ATNN-RELATED"/>
    <property type="match status" value="1"/>
</dbReference>
<reference evidence="9" key="1">
    <citation type="journal article" date="2017" name="Genome Biol.">
        <title>Comparative genomics reveals high biological diversity and specific adaptations in the industrially and medically important fungal genus Aspergillus.</title>
        <authorList>
            <person name="de Vries R.P."/>
            <person name="Riley R."/>
            <person name="Wiebenga A."/>
            <person name="Aguilar-Osorio G."/>
            <person name="Amillis S."/>
            <person name="Uchima C.A."/>
            <person name="Anderluh G."/>
            <person name="Asadollahi M."/>
            <person name="Askin M."/>
            <person name="Barry K."/>
            <person name="Battaglia E."/>
            <person name="Bayram O."/>
            <person name="Benocci T."/>
            <person name="Braus-Stromeyer S.A."/>
            <person name="Caldana C."/>
            <person name="Canovas D."/>
            <person name="Cerqueira G.C."/>
            <person name="Chen F."/>
            <person name="Chen W."/>
            <person name="Choi C."/>
            <person name="Clum A."/>
            <person name="Dos Santos R.A."/>
            <person name="Damasio A.R."/>
            <person name="Diallinas G."/>
            <person name="Emri T."/>
            <person name="Fekete E."/>
            <person name="Flipphi M."/>
            <person name="Freyberg S."/>
            <person name="Gallo A."/>
            <person name="Gournas C."/>
            <person name="Habgood R."/>
            <person name="Hainaut M."/>
            <person name="Harispe M.L."/>
            <person name="Henrissat B."/>
            <person name="Hilden K.S."/>
            <person name="Hope R."/>
            <person name="Hossain A."/>
            <person name="Karabika E."/>
            <person name="Karaffa L."/>
            <person name="Karanyi Z."/>
            <person name="Krasevec N."/>
            <person name="Kuo A."/>
            <person name="Kusch H."/>
            <person name="LaButti K."/>
            <person name="Lagendijk E.L."/>
            <person name="Lapidus A."/>
            <person name="Levasseur A."/>
            <person name="Lindquist E."/>
            <person name="Lipzen A."/>
            <person name="Logrieco A.F."/>
            <person name="MacCabe A."/>
            <person name="Maekelae M.R."/>
            <person name="Malavazi I."/>
            <person name="Melin P."/>
            <person name="Meyer V."/>
            <person name="Mielnichuk N."/>
            <person name="Miskei M."/>
            <person name="Molnar A.P."/>
            <person name="Mule G."/>
            <person name="Ngan C.Y."/>
            <person name="Orejas M."/>
            <person name="Orosz E."/>
            <person name="Ouedraogo J.P."/>
            <person name="Overkamp K.M."/>
            <person name="Park H.-S."/>
            <person name="Perrone G."/>
            <person name="Piumi F."/>
            <person name="Punt P.J."/>
            <person name="Ram A.F."/>
            <person name="Ramon A."/>
            <person name="Rauscher S."/>
            <person name="Record E."/>
            <person name="Riano-Pachon D.M."/>
            <person name="Robert V."/>
            <person name="Roehrig J."/>
            <person name="Ruller R."/>
            <person name="Salamov A."/>
            <person name="Salih N.S."/>
            <person name="Samson R.A."/>
            <person name="Sandor E."/>
            <person name="Sanguinetti M."/>
            <person name="Schuetze T."/>
            <person name="Sepcic K."/>
            <person name="Shelest E."/>
            <person name="Sherlock G."/>
            <person name="Sophianopoulou V."/>
            <person name="Squina F.M."/>
            <person name="Sun H."/>
            <person name="Susca A."/>
            <person name="Todd R.B."/>
            <person name="Tsang A."/>
            <person name="Unkles S.E."/>
            <person name="van de Wiele N."/>
            <person name="van Rossen-Uffink D."/>
            <person name="Oliveira J.V."/>
            <person name="Vesth T.C."/>
            <person name="Visser J."/>
            <person name="Yu J.-H."/>
            <person name="Zhou M."/>
            <person name="Andersen M.R."/>
            <person name="Archer D.B."/>
            <person name="Baker S.E."/>
            <person name="Benoit I."/>
            <person name="Brakhage A.A."/>
            <person name="Braus G.H."/>
            <person name="Fischer R."/>
            <person name="Frisvad J.C."/>
            <person name="Goldman G.H."/>
            <person name="Houbraken J."/>
            <person name="Oakley B."/>
            <person name="Pocsi I."/>
            <person name="Scazzocchio C."/>
            <person name="Seiboth B."/>
            <person name="vanKuyk P.A."/>
            <person name="Wortman J."/>
            <person name="Dyer P.S."/>
            <person name="Grigoriev I.V."/>
        </authorList>
    </citation>
    <scope>NUCLEOTIDE SEQUENCE [LARGE SCALE GENOMIC DNA]</scope>
    <source>
        <strain evidence="9">CBS 506.65</strain>
    </source>
</reference>
<dbReference type="Gene3D" id="4.10.240.10">
    <property type="entry name" value="Zn(2)-C6 fungal-type DNA-binding domain"/>
    <property type="match status" value="1"/>
</dbReference>
<accession>A0A1L9SJE2</accession>
<gene>
    <name evidence="8" type="ORF">ASPZODRAFT_16020</name>
</gene>
<evidence type="ECO:0000256" key="1">
    <source>
        <dbReference type="ARBA" id="ARBA00022723"/>
    </source>
</evidence>
<keyword evidence="6" id="KW-0539">Nucleus</keyword>
<dbReference type="InterPro" id="IPR021858">
    <property type="entry name" value="Fun_TF"/>
</dbReference>
<dbReference type="PANTHER" id="PTHR36206:SF4">
    <property type="entry name" value="HYPOTHETICAL CONSERVED PROTEIN (EUROFUNG)-RELATED"/>
    <property type="match status" value="1"/>
</dbReference>
<dbReference type="Pfam" id="PF00172">
    <property type="entry name" value="Zn_clus"/>
    <property type="match status" value="1"/>
</dbReference>
<keyword evidence="4" id="KW-0238">DNA-binding</keyword>
<evidence type="ECO:0000313" key="9">
    <source>
        <dbReference type="Proteomes" id="UP000184188"/>
    </source>
</evidence>
<dbReference type="GO" id="GO:0000981">
    <property type="term" value="F:DNA-binding transcription factor activity, RNA polymerase II-specific"/>
    <property type="evidence" value="ECO:0007669"/>
    <property type="project" value="InterPro"/>
</dbReference>
<evidence type="ECO:0000259" key="7">
    <source>
        <dbReference type="PROSITE" id="PS50048"/>
    </source>
</evidence>
<dbReference type="VEuPathDB" id="FungiDB:ASPZODRAFT_16020"/>
<proteinExistence type="predicted"/>
<dbReference type="InterPro" id="IPR001138">
    <property type="entry name" value="Zn2Cys6_DnaBD"/>
</dbReference>
<dbReference type="SUPFAM" id="SSF57701">
    <property type="entry name" value="Zn2/Cys6 DNA-binding domain"/>
    <property type="match status" value="1"/>
</dbReference>
<sequence length="496" mass="56100">MKRTRAKGPKVRTGCVTCKIRHVKCDEAKPACGQCTRTGRTCDGYPEPAPRQKKEKNPPAVLATAFPGIANDCRLILVPGTRLERESVDRFCRHLSARMAGHISSPFWDYLLPQLSGRESSIRHAMAAVSAAHRRREESPASRSESADEQFILEQYNKAIQHLMFPVKKRSSTLCVLVTCCLFVILEALLGHTQRAVDHVQAGLTILDSQSRQENQQENQQAAPDEYTRVIHDELAPLFARLNIQLSFFGRELSPFTHMRTQQPDRSFANLHDAQLALDRITGAVFRLVHVARAQGVLPDVFQQQQLLTTELLTWSLVFDRLTASDETSTSTAVSIMRMHHRALLIWLASATFMSPLDFDAYIPDFQYIVRLAESVHQGTGTDRKPFTLEMGVVVVLYLTACKCRHSRTRRKAADLLLASETREAMWEPRQVGRIAEMVILEEEGINPDGEDLFVPLHRRIQEVYLLDTHLSNPTSVILAYISGGEWKLVNRLVEW</sequence>
<dbReference type="AlphaFoldDB" id="A0A1L9SJE2"/>
<dbReference type="PROSITE" id="PS00463">
    <property type="entry name" value="ZN2_CY6_FUNGAL_1"/>
    <property type="match status" value="1"/>
</dbReference>
<keyword evidence="5" id="KW-0804">Transcription</keyword>
<dbReference type="RefSeq" id="XP_022581850.1">
    <property type="nucleotide sequence ID" value="XM_022726455.1"/>
</dbReference>
<keyword evidence="9" id="KW-1185">Reference proteome</keyword>
<evidence type="ECO:0000256" key="6">
    <source>
        <dbReference type="ARBA" id="ARBA00023242"/>
    </source>
</evidence>
<evidence type="ECO:0000313" key="8">
    <source>
        <dbReference type="EMBL" id="OJJ47340.1"/>
    </source>
</evidence>
<evidence type="ECO:0000256" key="3">
    <source>
        <dbReference type="ARBA" id="ARBA00023015"/>
    </source>
</evidence>
<keyword evidence="3" id="KW-0805">Transcription regulation</keyword>
<dbReference type="GeneID" id="34612919"/>
<dbReference type="EMBL" id="KV878341">
    <property type="protein sequence ID" value="OJJ47340.1"/>
    <property type="molecule type" value="Genomic_DNA"/>
</dbReference>
<dbReference type="CDD" id="cd00067">
    <property type="entry name" value="GAL4"/>
    <property type="match status" value="1"/>
</dbReference>
<protein>
    <recommendedName>
        <fullName evidence="7">Zn(2)-C6 fungal-type domain-containing protein</fullName>
    </recommendedName>
</protein>
<feature type="domain" description="Zn(2)-C6 fungal-type" evidence="7">
    <location>
        <begin position="14"/>
        <end position="42"/>
    </location>
</feature>
<organism evidence="8 9">
    <name type="scientific">Penicilliopsis zonata CBS 506.65</name>
    <dbReference type="NCBI Taxonomy" id="1073090"/>
    <lineage>
        <taxon>Eukaryota</taxon>
        <taxon>Fungi</taxon>
        <taxon>Dikarya</taxon>
        <taxon>Ascomycota</taxon>
        <taxon>Pezizomycotina</taxon>
        <taxon>Eurotiomycetes</taxon>
        <taxon>Eurotiomycetidae</taxon>
        <taxon>Eurotiales</taxon>
        <taxon>Aspergillaceae</taxon>
        <taxon>Penicilliopsis</taxon>
    </lineage>
</organism>
<dbReference type="GO" id="GO:0003677">
    <property type="term" value="F:DNA binding"/>
    <property type="evidence" value="ECO:0007669"/>
    <property type="project" value="UniProtKB-KW"/>
</dbReference>
<dbReference type="SMART" id="SM00066">
    <property type="entry name" value="GAL4"/>
    <property type="match status" value="1"/>
</dbReference>
<dbReference type="OrthoDB" id="2593732at2759"/>
<dbReference type="STRING" id="1073090.A0A1L9SJE2"/>
<dbReference type="InterPro" id="IPR036864">
    <property type="entry name" value="Zn2-C6_fun-type_DNA-bd_sf"/>
</dbReference>
<keyword evidence="2" id="KW-0862">Zinc</keyword>
<evidence type="ECO:0000256" key="5">
    <source>
        <dbReference type="ARBA" id="ARBA00023163"/>
    </source>
</evidence>
<dbReference type="Pfam" id="PF11951">
    <property type="entry name" value="Fungal_trans_2"/>
    <property type="match status" value="1"/>
</dbReference>